<sequence>MEKLLVINELDQLKAISDPFRLQLLSMMAKEPKTGQMLADELNLPRAKIHYHLNQLLTHNIIALAHTVEKNSIIQKFYRPAAETIVPSINIFNLNAKNSVSSSESYSIKLTNDQFTKLTSKLDELSVRKSEKKETATADEYAVYMMKIMKEA</sequence>
<accession>A0A3E0ASQ5</accession>
<dbReference type="PANTHER" id="PTHR38600">
    <property type="entry name" value="TRANSCRIPTIONAL REGULATORY PROTEIN"/>
    <property type="match status" value="1"/>
</dbReference>
<dbReference type="EMBL" id="QUMW01000015">
    <property type="protein sequence ID" value="REG22796.1"/>
    <property type="molecule type" value="Genomic_DNA"/>
</dbReference>
<dbReference type="Pfam" id="PF01022">
    <property type="entry name" value="HTH_5"/>
    <property type="match status" value="1"/>
</dbReference>
<proteinExistence type="predicted"/>
<dbReference type="InterPro" id="IPR036390">
    <property type="entry name" value="WH_DNA-bd_sf"/>
</dbReference>
<dbReference type="OrthoDB" id="1691727at2"/>
<dbReference type="AlphaFoldDB" id="A0A3E0ASQ5"/>
<dbReference type="SUPFAM" id="SSF46785">
    <property type="entry name" value="Winged helix' DNA-binding domain"/>
    <property type="match status" value="1"/>
</dbReference>
<dbReference type="GO" id="GO:0003677">
    <property type="term" value="F:DNA binding"/>
    <property type="evidence" value="ECO:0007669"/>
    <property type="project" value="UniProtKB-KW"/>
</dbReference>
<gene>
    <name evidence="3" type="ORF">DFR63_2169</name>
</gene>
<evidence type="ECO:0000256" key="1">
    <source>
        <dbReference type="ARBA" id="ARBA00023125"/>
    </source>
</evidence>
<evidence type="ECO:0000313" key="4">
    <source>
        <dbReference type="Proteomes" id="UP000257076"/>
    </source>
</evidence>
<reference evidence="3 4" key="1">
    <citation type="submission" date="2018-08" db="EMBL/GenBank/DDBJ databases">
        <title>Genomic Encyclopedia of Type Strains, Phase IV (KMG-IV): sequencing the most valuable type-strain genomes for metagenomic binning, comparative biology and taxonomic classification.</title>
        <authorList>
            <person name="Goeker M."/>
        </authorList>
    </citation>
    <scope>NUCLEOTIDE SEQUENCE [LARGE SCALE GENOMIC DNA]</scope>
    <source>
        <strain evidence="3 4">DSM 17274</strain>
    </source>
</reference>
<dbReference type="InterPro" id="IPR011991">
    <property type="entry name" value="ArsR-like_HTH"/>
</dbReference>
<dbReference type="InterPro" id="IPR001845">
    <property type="entry name" value="HTH_ArsR_DNA-bd_dom"/>
</dbReference>
<keyword evidence="4" id="KW-1185">Reference proteome</keyword>
<evidence type="ECO:0000313" key="3">
    <source>
        <dbReference type="EMBL" id="REG22796.1"/>
    </source>
</evidence>
<dbReference type="InterPro" id="IPR036388">
    <property type="entry name" value="WH-like_DNA-bd_sf"/>
</dbReference>
<protein>
    <submittedName>
        <fullName evidence="3">ArsR family transcriptional regulator</fullName>
    </submittedName>
</protein>
<evidence type="ECO:0000259" key="2">
    <source>
        <dbReference type="Pfam" id="PF01022"/>
    </source>
</evidence>
<dbReference type="CDD" id="cd00090">
    <property type="entry name" value="HTH_ARSR"/>
    <property type="match status" value="1"/>
</dbReference>
<organism evidence="3 4">
    <name type="scientific">Jeotgalicoccus halotolerans</name>
    <dbReference type="NCBI Taxonomy" id="157227"/>
    <lineage>
        <taxon>Bacteria</taxon>
        <taxon>Bacillati</taxon>
        <taxon>Bacillota</taxon>
        <taxon>Bacilli</taxon>
        <taxon>Bacillales</taxon>
        <taxon>Staphylococcaceae</taxon>
        <taxon>Jeotgalicoccus</taxon>
    </lineage>
</organism>
<dbReference type="RefSeq" id="WP_115885932.1">
    <property type="nucleotide sequence ID" value="NZ_CBCSHX010000007.1"/>
</dbReference>
<keyword evidence="1" id="KW-0238">DNA-binding</keyword>
<name>A0A3E0ASQ5_9STAP</name>
<dbReference type="Gene3D" id="1.10.10.10">
    <property type="entry name" value="Winged helix-like DNA-binding domain superfamily/Winged helix DNA-binding domain"/>
    <property type="match status" value="1"/>
</dbReference>
<feature type="domain" description="HTH arsR-type" evidence="2">
    <location>
        <begin position="18"/>
        <end position="61"/>
    </location>
</feature>
<dbReference type="PANTHER" id="PTHR38600:SF2">
    <property type="entry name" value="SLL0088 PROTEIN"/>
    <property type="match status" value="1"/>
</dbReference>
<dbReference type="Proteomes" id="UP000257076">
    <property type="component" value="Unassembled WGS sequence"/>
</dbReference>
<comment type="caution">
    <text evidence="3">The sequence shown here is derived from an EMBL/GenBank/DDBJ whole genome shotgun (WGS) entry which is preliminary data.</text>
</comment>